<keyword evidence="11" id="KW-1185">Reference proteome</keyword>
<dbReference type="InterPro" id="IPR050345">
    <property type="entry name" value="Aliph_Amidase/BUP"/>
</dbReference>
<dbReference type="SUPFAM" id="SSF56235">
    <property type="entry name" value="N-terminal nucleophile aminohydrolases (Ntn hydrolases)"/>
    <property type="match status" value="1"/>
</dbReference>
<protein>
    <recommendedName>
        <fullName evidence="2">Proteasome subunit beta type-3</fullName>
    </recommendedName>
</protein>
<dbReference type="Pfam" id="PF00795">
    <property type="entry name" value="CN_hydrolase"/>
    <property type="match status" value="1"/>
</dbReference>
<dbReference type="FunFam" id="3.60.20.10:FF:000003">
    <property type="entry name" value="Proteasome subunit beta type-3"/>
    <property type="match status" value="1"/>
</dbReference>
<dbReference type="GO" id="GO:0043161">
    <property type="term" value="P:proteasome-mediated ubiquitin-dependent protein catabolic process"/>
    <property type="evidence" value="ECO:0007669"/>
    <property type="project" value="InterPro"/>
</dbReference>
<evidence type="ECO:0000256" key="7">
    <source>
        <dbReference type="ARBA" id="ARBA00024953"/>
    </source>
</evidence>
<dbReference type="PANTHER" id="PTHR43674:SF2">
    <property type="entry name" value="BETA-UREIDOPROPIONASE"/>
    <property type="match status" value="1"/>
</dbReference>
<keyword evidence="4" id="KW-0378">Hydrolase</keyword>
<dbReference type="GO" id="GO:0005634">
    <property type="term" value="C:nucleus"/>
    <property type="evidence" value="ECO:0007669"/>
    <property type="project" value="UniProtKB-SubCell"/>
</dbReference>
<dbReference type="InterPro" id="IPR029055">
    <property type="entry name" value="Ntn_hydrolases_N"/>
</dbReference>
<keyword evidence="3" id="KW-0963">Cytoplasm</keyword>
<accession>A0A8S4FNX0</accession>
<dbReference type="InterPro" id="IPR016050">
    <property type="entry name" value="Proteasome_bsu_CS"/>
</dbReference>
<evidence type="ECO:0000313" key="11">
    <source>
        <dbReference type="Proteomes" id="UP000653454"/>
    </source>
</evidence>
<evidence type="ECO:0000256" key="5">
    <source>
        <dbReference type="ARBA" id="ARBA00022942"/>
    </source>
</evidence>
<comment type="function">
    <text evidence="7">Non-catalytic component of the proteasome, a multicatalytic proteinase complex which is characterized by its ability to cleave peptides with Arg, Phe, Tyr, Leu, and Glu adjacent to the leaving group at neutral or slightly basic pH. The proteasome has an ATP-dependent proteolytic activity.</text>
</comment>
<dbReference type="GO" id="GO:0033396">
    <property type="term" value="P:beta-alanine biosynthetic process via 3-ureidopropionate"/>
    <property type="evidence" value="ECO:0007669"/>
    <property type="project" value="TreeGrafter"/>
</dbReference>
<evidence type="ECO:0000256" key="6">
    <source>
        <dbReference type="ARBA" id="ARBA00023242"/>
    </source>
</evidence>
<comment type="subunit">
    <text evidence="8">The 26S proteasome consists of a 20S proteasome core and two 19S regulatory subunits. The 20S proteasome core is composed of 28 subunits that are arranged in four stacked rings, resulting in a barrel-shaped structure. The two end rings are each formed by seven alpha subunits, and the two central rings are each formed by seven beta subunits. The catalytic chamber with the active sites is on the inside of the barrel.</text>
</comment>
<evidence type="ECO:0000256" key="4">
    <source>
        <dbReference type="ARBA" id="ARBA00022801"/>
    </source>
</evidence>
<dbReference type="SUPFAM" id="SSF56317">
    <property type="entry name" value="Carbon-nitrogen hydrolase"/>
    <property type="match status" value="1"/>
</dbReference>
<dbReference type="InterPro" id="IPR033811">
    <property type="entry name" value="Proteasome_beta_3"/>
</dbReference>
<organism evidence="10 11">
    <name type="scientific">Plutella xylostella</name>
    <name type="common">Diamondback moth</name>
    <name type="synonym">Plutella maculipennis</name>
    <dbReference type="NCBI Taxonomy" id="51655"/>
    <lineage>
        <taxon>Eukaryota</taxon>
        <taxon>Metazoa</taxon>
        <taxon>Ecdysozoa</taxon>
        <taxon>Arthropoda</taxon>
        <taxon>Hexapoda</taxon>
        <taxon>Insecta</taxon>
        <taxon>Pterygota</taxon>
        <taxon>Neoptera</taxon>
        <taxon>Endopterygota</taxon>
        <taxon>Lepidoptera</taxon>
        <taxon>Glossata</taxon>
        <taxon>Ditrysia</taxon>
        <taxon>Yponomeutoidea</taxon>
        <taxon>Plutellidae</taxon>
        <taxon>Plutella</taxon>
    </lineage>
</organism>
<dbReference type="InterPro" id="IPR003010">
    <property type="entry name" value="C-N_Hydrolase"/>
</dbReference>
<dbReference type="Gene3D" id="3.60.110.10">
    <property type="entry name" value="Carbon-nitrogen hydrolase"/>
    <property type="match status" value="1"/>
</dbReference>
<proteinExistence type="predicted"/>
<dbReference type="PANTHER" id="PTHR43674">
    <property type="entry name" value="NITRILASE C965.09-RELATED"/>
    <property type="match status" value="1"/>
</dbReference>
<dbReference type="InterPro" id="IPR023333">
    <property type="entry name" value="Proteasome_suB-type"/>
</dbReference>
<keyword evidence="6" id="KW-0539">Nucleus</keyword>
<evidence type="ECO:0000259" key="9">
    <source>
        <dbReference type="PROSITE" id="PS50263"/>
    </source>
</evidence>
<dbReference type="Pfam" id="PF00227">
    <property type="entry name" value="Proteasome"/>
    <property type="match status" value="1"/>
</dbReference>
<dbReference type="EMBL" id="CAJHNJ030000040">
    <property type="protein sequence ID" value="CAG9130197.1"/>
    <property type="molecule type" value="Genomic_DNA"/>
</dbReference>
<comment type="caution">
    <text evidence="10">The sequence shown here is derived from an EMBL/GenBank/DDBJ whole genome shotgun (WGS) entry which is preliminary data.</text>
</comment>
<keyword evidence="5" id="KW-0647">Proteasome</keyword>
<dbReference type="InterPro" id="IPR036526">
    <property type="entry name" value="C-N_Hydrolase_sf"/>
</dbReference>
<dbReference type="AlphaFoldDB" id="A0A8S4FNX0"/>
<dbReference type="GO" id="GO:0019774">
    <property type="term" value="C:proteasome core complex, beta-subunit complex"/>
    <property type="evidence" value="ECO:0007669"/>
    <property type="project" value="InterPro"/>
</dbReference>
<reference evidence="10" key="1">
    <citation type="submission" date="2020-11" db="EMBL/GenBank/DDBJ databases">
        <authorList>
            <person name="Whiteford S."/>
        </authorList>
    </citation>
    <scope>NUCLEOTIDE SEQUENCE</scope>
</reference>
<dbReference type="PROSITE" id="PS50263">
    <property type="entry name" value="CN_HYDROLASE"/>
    <property type="match status" value="1"/>
</dbReference>
<dbReference type="CDD" id="cd03759">
    <property type="entry name" value="proteasome_beta_type_3"/>
    <property type="match status" value="1"/>
</dbReference>
<evidence type="ECO:0000256" key="2">
    <source>
        <dbReference type="ARBA" id="ARBA00016160"/>
    </source>
</evidence>
<dbReference type="PROSITE" id="PS51476">
    <property type="entry name" value="PROTEASOME_BETA_2"/>
    <property type="match status" value="1"/>
</dbReference>
<comment type="subcellular location">
    <subcellularLocation>
        <location evidence="1">Nucleus</location>
    </subcellularLocation>
</comment>
<dbReference type="Gene3D" id="3.60.20.10">
    <property type="entry name" value="Glutamine Phosphoribosylpyrophosphate, subunit 1, domain 1"/>
    <property type="match status" value="1"/>
</dbReference>
<name>A0A8S4FNX0_PLUXY</name>
<evidence type="ECO:0000313" key="10">
    <source>
        <dbReference type="EMBL" id="CAG9130197.1"/>
    </source>
</evidence>
<dbReference type="InterPro" id="IPR001353">
    <property type="entry name" value="Proteasome_sua/b"/>
</dbReference>
<dbReference type="GO" id="GO:0003837">
    <property type="term" value="F:beta-ureidopropionase activity"/>
    <property type="evidence" value="ECO:0007669"/>
    <property type="project" value="TreeGrafter"/>
</dbReference>
<feature type="domain" description="CN hydrolase" evidence="9">
    <location>
        <begin position="72"/>
        <end position="336"/>
    </location>
</feature>
<evidence type="ECO:0000256" key="8">
    <source>
        <dbReference type="ARBA" id="ARBA00026071"/>
    </source>
</evidence>
<evidence type="ECO:0000256" key="3">
    <source>
        <dbReference type="ARBA" id="ARBA00022490"/>
    </source>
</evidence>
<evidence type="ECO:0000256" key="1">
    <source>
        <dbReference type="ARBA" id="ARBA00004123"/>
    </source>
</evidence>
<gene>
    <name evidence="10" type="ORF">PLXY2_LOCUS9847</name>
</gene>
<dbReference type="PROSITE" id="PS00854">
    <property type="entry name" value="PROTEASOME_BETA_1"/>
    <property type="match status" value="1"/>
</dbReference>
<sequence>MENRERSIKNIIEDKLTGDQLKEFNRIYYGREDDCTLKLNDEAIRKSEEDGIQLAGYSFKAANEDTRPPRVVKLGLVQHSIVLTTDNPVHSQRNAIFYKVKNLIEIAASEGVNILCLQETWAMPFFLCTGEKEAWSEFAESATNGPSVLFLAELAKKHGMVIISPILEDDNGTWWNTAVVINEEGRILGKHRKNHLPSVGSFSETAYYSPGDLGHAVFDTKYGRIAVNICYGRHHALNWLMFGLNGAEVVFNPSATVAEFGESFWGIEARNAAVANGYFTCSINRVGTEEFTIKTEPGKSISRNFYGSSYVTAPNGCRTPSLSRVTDGILVAEVDLNLCRQSILAYNGGAVVAMKGKDCVAIATDKRFGIQAQTVSTNFPKVYQMSPTLYVGLPGLATDTQTVFQRLKFRMNLYELKENRTMTPKTFSAMLSNLLYERRFGPYFVEPVIAGLDPITEKPYVCNMDLIGCPNEPEDFVVSGTCSEQLYGMCEALWEPNLGPDDLFETISQALVNAADRDAISGWGAVVYIIEKDKITEKHVKTRMD</sequence>
<dbReference type="Proteomes" id="UP000653454">
    <property type="component" value="Unassembled WGS sequence"/>
</dbReference>